<dbReference type="VEuPathDB" id="FungiDB:FOC4_g10000347"/>
<feature type="domain" description="HTH CENPB-type" evidence="3">
    <location>
        <begin position="40"/>
        <end position="110"/>
    </location>
</feature>
<dbReference type="SUPFAM" id="SSF46689">
    <property type="entry name" value="Homeodomain-like"/>
    <property type="match status" value="1"/>
</dbReference>
<dbReference type="OrthoDB" id="5396311at2759"/>
<accession>A0A2H3TYD4</accession>
<dbReference type="Proteomes" id="UP000219369">
    <property type="component" value="Unassembled WGS sequence"/>
</dbReference>
<proteinExistence type="predicted"/>
<dbReference type="InterPro" id="IPR009057">
    <property type="entry name" value="Homeodomain-like_sf"/>
</dbReference>
<sequence>MSAALQMVSEGVSVNKAAAACGINRSTLQDRIKGATTPRQAHEPEQKLSAVQERRLRDWIMVQADLGCPVSHQQVRHFANQIAIRNGFPEGVGKRWLQSFMDRNKEVKTLPGKSLLHVIVDAGSSNSQAEEQIQRRRKVSTYSSAWFEVLDHNSRVYLGNGESPETFGDL</sequence>
<reference evidence="5" key="1">
    <citation type="submission" date="2016-09" db="EMBL/GenBank/DDBJ databases">
        <authorList>
            <person name="Guldener U."/>
        </authorList>
    </citation>
    <scope>NUCLEOTIDE SEQUENCE [LARGE SCALE GENOMIC DNA]</scope>
    <source>
        <strain evidence="5">V64-1</strain>
    </source>
</reference>
<evidence type="ECO:0000259" key="3">
    <source>
        <dbReference type="PROSITE" id="PS51253"/>
    </source>
</evidence>
<protein>
    <recommendedName>
        <fullName evidence="3">HTH CENPB-type domain-containing protein</fullName>
    </recommendedName>
</protein>
<keyword evidence="1" id="KW-0238">DNA-binding</keyword>
<evidence type="ECO:0000256" key="1">
    <source>
        <dbReference type="ARBA" id="ARBA00023125"/>
    </source>
</evidence>
<dbReference type="InterPro" id="IPR006600">
    <property type="entry name" value="HTH_CenpB_DNA-bd_dom"/>
</dbReference>
<organism evidence="4 5">
    <name type="scientific">Fusarium oxysporum</name>
    <name type="common">Fusarium vascular wilt</name>
    <dbReference type="NCBI Taxonomy" id="5507"/>
    <lineage>
        <taxon>Eukaryota</taxon>
        <taxon>Fungi</taxon>
        <taxon>Dikarya</taxon>
        <taxon>Ascomycota</taxon>
        <taxon>Pezizomycotina</taxon>
        <taxon>Sordariomycetes</taxon>
        <taxon>Hypocreomycetidae</taxon>
        <taxon>Hypocreales</taxon>
        <taxon>Nectriaceae</taxon>
        <taxon>Fusarium</taxon>
        <taxon>Fusarium oxysporum species complex</taxon>
    </lineage>
</organism>
<dbReference type="InterPro" id="IPR007889">
    <property type="entry name" value="HTH_Psq"/>
</dbReference>
<dbReference type="Pfam" id="PF03221">
    <property type="entry name" value="HTH_Tnp_Tc5"/>
    <property type="match status" value="1"/>
</dbReference>
<dbReference type="Pfam" id="PF05225">
    <property type="entry name" value="HTH_psq"/>
    <property type="match status" value="1"/>
</dbReference>
<gene>
    <name evidence="4" type="ORF">FRV6_16773</name>
</gene>
<name>A0A2H3TYD4_FUSOX</name>
<dbReference type="PROSITE" id="PS51253">
    <property type="entry name" value="HTH_CENPB"/>
    <property type="match status" value="1"/>
</dbReference>
<dbReference type="SMART" id="SM00674">
    <property type="entry name" value="CENPB"/>
    <property type="match status" value="1"/>
</dbReference>
<evidence type="ECO:0000313" key="5">
    <source>
        <dbReference type="Proteomes" id="UP000219369"/>
    </source>
</evidence>
<dbReference type="EMBL" id="FMJY01000012">
    <property type="protein sequence ID" value="SCO92645.1"/>
    <property type="molecule type" value="Genomic_DNA"/>
</dbReference>
<evidence type="ECO:0000313" key="4">
    <source>
        <dbReference type="EMBL" id="SCO92645.1"/>
    </source>
</evidence>
<dbReference type="AlphaFoldDB" id="A0A2H3TYD4"/>
<dbReference type="GO" id="GO:0003677">
    <property type="term" value="F:DNA binding"/>
    <property type="evidence" value="ECO:0007669"/>
    <property type="project" value="UniProtKB-KW"/>
</dbReference>
<evidence type="ECO:0000256" key="2">
    <source>
        <dbReference type="ARBA" id="ARBA00023242"/>
    </source>
</evidence>
<keyword evidence="2" id="KW-0539">Nucleus</keyword>
<dbReference type="Gene3D" id="1.10.10.60">
    <property type="entry name" value="Homeodomain-like"/>
    <property type="match status" value="1"/>
</dbReference>